<evidence type="ECO:0000259" key="7">
    <source>
        <dbReference type="Pfam" id="PF02770"/>
    </source>
</evidence>
<accession>A0ABQ2VAL6</accession>
<dbReference type="Gene3D" id="1.20.140.10">
    <property type="entry name" value="Butyryl-CoA Dehydrogenase, subunit A, domain 3"/>
    <property type="match status" value="1"/>
</dbReference>
<dbReference type="Gene3D" id="2.40.110.10">
    <property type="entry name" value="Butyryl-CoA Dehydrogenase, subunit A, domain 2"/>
    <property type="match status" value="1"/>
</dbReference>
<feature type="domain" description="Acyl-CoA dehydrogenase/oxidase C-terminal" evidence="6">
    <location>
        <begin position="233"/>
        <end position="381"/>
    </location>
</feature>
<keyword evidence="4 5" id="KW-0274">FAD</keyword>
<evidence type="ECO:0000313" key="9">
    <source>
        <dbReference type="EMBL" id="GGU75248.1"/>
    </source>
</evidence>
<feature type="domain" description="Acyl-CoA dehydrogenase/oxidase N-terminal" evidence="8">
    <location>
        <begin position="9"/>
        <end position="119"/>
    </location>
</feature>
<evidence type="ECO:0000256" key="5">
    <source>
        <dbReference type="RuleBase" id="RU362125"/>
    </source>
</evidence>
<feature type="domain" description="Acyl-CoA oxidase/dehydrogenase middle" evidence="7">
    <location>
        <begin position="123"/>
        <end position="221"/>
    </location>
</feature>
<dbReference type="SUPFAM" id="SSF56645">
    <property type="entry name" value="Acyl-CoA dehydrogenase NM domain-like"/>
    <property type="match status" value="1"/>
</dbReference>
<dbReference type="Proteomes" id="UP000649573">
    <property type="component" value="Unassembled WGS sequence"/>
</dbReference>
<evidence type="ECO:0000256" key="2">
    <source>
        <dbReference type="ARBA" id="ARBA00009347"/>
    </source>
</evidence>
<organism evidence="9 10">
    <name type="scientific">Lentzea flava</name>
    <dbReference type="NCBI Taxonomy" id="103732"/>
    <lineage>
        <taxon>Bacteria</taxon>
        <taxon>Bacillati</taxon>
        <taxon>Actinomycetota</taxon>
        <taxon>Actinomycetes</taxon>
        <taxon>Pseudonocardiales</taxon>
        <taxon>Pseudonocardiaceae</taxon>
        <taxon>Lentzea</taxon>
    </lineage>
</organism>
<dbReference type="PROSITE" id="PS00072">
    <property type="entry name" value="ACYL_COA_DH_1"/>
    <property type="match status" value="1"/>
</dbReference>
<evidence type="ECO:0000256" key="3">
    <source>
        <dbReference type="ARBA" id="ARBA00022630"/>
    </source>
</evidence>
<dbReference type="SUPFAM" id="SSF47203">
    <property type="entry name" value="Acyl-CoA dehydrogenase C-terminal domain-like"/>
    <property type="match status" value="1"/>
</dbReference>
<reference evidence="10" key="1">
    <citation type="journal article" date="2019" name="Int. J. Syst. Evol. Microbiol.">
        <title>The Global Catalogue of Microorganisms (GCM) 10K type strain sequencing project: providing services to taxonomists for standard genome sequencing and annotation.</title>
        <authorList>
            <consortium name="The Broad Institute Genomics Platform"/>
            <consortium name="The Broad Institute Genome Sequencing Center for Infectious Disease"/>
            <person name="Wu L."/>
            <person name="Ma J."/>
        </authorList>
    </citation>
    <scope>NUCLEOTIDE SEQUENCE [LARGE SCALE GENOMIC DNA]</scope>
    <source>
        <strain evidence="10">JCM 3296</strain>
    </source>
</reference>
<dbReference type="InterPro" id="IPR009075">
    <property type="entry name" value="AcylCo_DH/oxidase_C"/>
</dbReference>
<dbReference type="Gene3D" id="1.10.540.10">
    <property type="entry name" value="Acyl-CoA dehydrogenase/oxidase, N-terminal domain"/>
    <property type="match status" value="1"/>
</dbReference>
<dbReference type="Pfam" id="PF02770">
    <property type="entry name" value="Acyl-CoA_dh_M"/>
    <property type="match status" value="1"/>
</dbReference>
<dbReference type="InterPro" id="IPR013786">
    <property type="entry name" value="AcylCoA_DH/ox_N"/>
</dbReference>
<dbReference type="PIRSF" id="PIRSF016578">
    <property type="entry name" value="HsaA"/>
    <property type="match status" value="1"/>
</dbReference>
<evidence type="ECO:0000256" key="4">
    <source>
        <dbReference type="ARBA" id="ARBA00022827"/>
    </source>
</evidence>
<dbReference type="PROSITE" id="PS00073">
    <property type="entry name" value="ACYL_COA_DH_2"/>
    <property type="match status" value="1"/>
</dbReference>
<comment type="caution">
    <text evidence="9">The sequence shown here is derived from an EMBL/GenBank/DDBJ whole genome shotgun (WGS) entry which is preliminary data.</text>
</comment>
<dbReference type="InterPro" id="IPR006091">
    <property type="entry name" value="Acyl-CoA_Oxase/DH_mid-dom"/>
</dbReference>
<dbReference type="RefSeq" id="WP_189258835.1">
    <property type="nucleotide sequence ID" value="NZ_BMRE01000057.1"/>
</dbReference>
<dbReference type="InterPro" id="IPR046373">
    <property type="entry name" value="Acyl-CoA_Oxase/DH_mid-dom_sf"/>
</dbReference>
<protein>
    <submittedName>
        <fullName evidence="9">Acyl-CoA dehydrogenase</fullName>
    </submittedName>
</protein>
<sequence length="383" mass="41524">MLDFRLPSEYEDLRKTVEEFARDEVAPVIGEYYERGEFPYQIIAKMGQMGLFGLPFPEEFGGMGGDYFALCLTLEELARVDSSVAITVEAATSLGAMPVYRFGTDEQKAEWLPSLTSGEKLGAFGLTEPGSGSDAGALATTARLEGDEWVINGTKAFITNSGTDITGLVTVAAVTGTLPDGRKEISSIIVPSGTPGFTVSKKYSKVGWCASDTRELSFSDCRVPAANLLGERGRGFAQFLRTLDEGRVAIAALSVGLAQGCVDESVRYAHERETFGAKIGTYQAIQFKIAEMEARVHTARLAYYEAASRMLRGEPFKKQAAIAKLVSSEAAMDNARDATQIFGGYGFMNEYPVGRFYRDAKILEIGEGTSEVQKMLIARELGL</sequence>
<comment type="similarity">
    <text evidence="2 5">Belongs to the acyl-CoA dehydrogenase family.</text>
</comment>
<name>A0ABQ2VAL6_9PSEU</name>
<dbReference type="Pfam" id="PF00441">
    <property type="entry name" value="Acyl-CoA_dh_1"/>
    <property type="match status" value="1"/>
</dbReference>
<evidence type="ECO:0000256" key="1">
    <source>
        <dbReference type="ARBA" id="ARBA00001974"/>
    </source>
</evidence>
<evidence type="ECO:0000313" key="10">
    <source>
        <dbReference type="Proteomes" id="UP000649573"/>
    </source>
</evidence>
<proteinExistence type="inferred from homology"/>
<dbReference type="PANTHER" id="PTHR43884:SF12">
    <property type="entry name" value="ISOVALERYL-COA DEHYDROGENASE, MITOCHONDRIAL-RELATED"/>
    <property type="match status" value="1"/>
</dbReference>
<evidence type="ECO:0000259" key="6">
    <source>
        <dbReference type="Pfam" id="PF00441"/>
    </source>
</evidence>
<dbReference type="InterPro" id="IPR006089">
    <property type="entry name" value="Acyl-CoA_DH_CS"/>
</dbReference>
<keyword evidence="5" id="KW-0560">Oxidoreductase</keyword>
<dbReference type="Pfam" id="PF02771">
    <property type="entry name" value="Acyl-CoA_dh_N"/>
    <property type="match status" value="1"/>
</dbReference>
<keyword evidence="10" id="KW-1185">Reference proteome</keyword>
<dbReference type="PANTHER" id="PTHR43884">
    <property type="entry name" value="ACYL-COA DEHYDROGENASE"/>
    <property type="match status" value="1"/>
</dbReference>
<keyword evidence="3 5" id="KW-0285">Flavoprotein</keyword>
<dbReference type="EMBL" id="BMRE01000057">
    <property type="protein sequence ID" value="GGU75248.1"/>
    <property type="molecule type" value="Genomic_DNA"/>
</dbReference>
<gene>
    <name evidence="9" type="ORF">GCM10010178_78240</name>
</gene>
<dbReference type="InterPro" id="IPR037069">
    <property type="entry name" value="AcylCoA_DH/ox_N_sf"/>
</dbReference>
<dbReference type="InterPro" id="IPR009100">
    <property type="entry name" value="AcylCoA_DH/oxidase_NM_dom_sf"/>
</dbReference>
<evidence type="ECO:0000259" key="8">
    <source>
        <dbReference type="Pfam" id="PF02771"/>
    </source>
</evidence>
<comment type="cofactor">
    <cofactor evidence="1 5">
        <name>FAD</name>
        <dbReference type="ChEBI" id="CHEBI:57692"/>
    </cofactor>
</comment>
<dbReference type="InterPro" id="IPR036250">
    <property type="entry name" value="AcylCo_DH-like_C"/>
</dbReference>